<evidence type="ECO:0000256" key="1">
    <source>
        <dbReference type="SAM" id="MobiDB-lite"/>
    </source>
</evidence>
<dbReference type="RefSeq" id="XP_007397710.1">
    <property type="nucleotide sequence ID" value="XM_007397648.1"/>
</dbReference>
<dbReference type="InParanoid" id="K5WRJ4"/>
<dbReference type="GeneID" id="18917332"/>
<dbReference type="KEGG" id="pco:PHACADRAFT_259171"/>
<keyword evidence="3" id="KW-1185">Reference proteome</keyword>
<proteinExistence type="predicted"/>
<evidence type="ECO:0000313" key="3">
    <source>
        <dbReference type="Proteomes" id="UP000008370"/>
    </source>
</evidence>
<dbReference type="HOGENOM" id="CLU_1635982_0_0_1"/>
<dbReference type="EMBL" id="JH930474">
    <property type="protein sequence ID" value="EKM53002.1"/>
    <property type="molecule type" value="Genomic_DNA"/>
</dbReference>
<evidence type="ECO:0000313" key="2">
    <source>
        <dbReference type="EMBL" id="EKM53002.1"/>
    </source>
</evidence>
<dbReference type="AlphaFoldDB" id="K5WRJ4"/>
<gene>
    <name evidence="2" type="ORF">PHACADRAFT_259171</name>
</gene>
<sequence>MRRVASWSRSDRFVVRDNTLLGENGNPCPIERGIWYPRIKHPSVDIEHFSDSSGLGDIICSLVFVCPTCPPCSGMVTYTVFYQHRIRVESGLGRHGSVHSVERAAQSGVAAPSPTCRDHTSSYSTSQVAPKDGPWRSLVPCSGGRLPELRPYRSGAATADCC</sequence>
<feature type="region of interest" description="Disordered" evidence="1">
    <location>
        <begin position="107"/>
        <end position="132"/>
    </location>
</feature>
<reference evidence="2 3" key="1">
    <citation type="journal article" date="2012" name="BMC Genomics">
        <title>Comparative genomics of the white-rot fungi, Phanerochaete carnosa and P. chrysosporium, to elucidate the genetic basis of the distinct wood types they colonize.</title>
        <authorList>
            <person name="Suzuki H."/>
            <person name="MacDonald J."/>
            <person name="Syed K."/>
            <person name="Salamov A."/>
            <person name="Hori C."/>
            <person name="Aerts A."/>
            <person name="Henrissat B."/>
            <person name="Wiebenga A."/>
            <person name="vanKuyk P.A."/>
            <person name="Barry K."/>
            <person name="Lindquist E."/>
            <person name="LaButti K."/>
            <person name="Lapidus A."/>
            <person name="Lucas S."/>
            <person name="Coutinho P."/>
            <person name="Gong Y."/>
            <person name="Samejima M."/>
            <person name="Mahadevan R."/>
            <person name="Abou-Zaid M."/>
            <person name="de Vries R.P."/>
            <person name="Igarashi K."/>
            <person name="Yadav J.S."/>
            <person name="Grigoriev I.V."/>
            <person name="Master E.R."/>
        </authorList>
    </citation>
    <scope>NUCLEOTIDE SEQUENCE [LARGE SCALE GENOMIC DNA]</scope>
    <source>
        <strain evidence="2 3">HHB-10118-sp</strain>
    </source>
</reference>
<protein>
    <submittedName>
        <fullName evidence="2">Uncharacterized protein</fullName>
    </submittedName>
</protein>
<organism evidence="2 3">
    <name type="scientific">Phanerochaete carnosa (strain HHB-10118-sp)</name>
    <name type="common">White-rot fungus</name>
    <name type="synonym">Peniophora carnosa</name>
    <dbReference type="NCBI Taxonomy" id="650164"/>
    <lineage>
        <taxon>Eukaryota</taxon>
        <taxon>Fungi</taxon>
        <taxon>Dikarya</taxon>
        <taxon>Basidiomycota</taxon>
        <taxon>Agaricomycotina</taxon>
        <taxon>Agaricomycetes</taxon>
        <taxon>Polyporales</taxon>
        <taxon>Phanerochaetaceae</taxon>
        <taxon>Phanerochaete</taxon>
    </lineage>
</organism>
<dbReference type="Proteomes" id="UP000008370">
    <property type="component" value="Unassembled WGS sequence"/>
</dbReference>
<name>K5WRJ4_PHACS</name>
<accession>K5WRJ4</accession>